<evidence type="ECO:0000259" key="1">
    <source>
        <dbReference type="Pfam" id="PF13304"/>
    </source>
</evidence>
<dbReference type="PANTHER" id="PTHR32182">
    <property type="entry name" value="DNA REPLICATION AND REPAIR PROTEIN RECF"/>
    <property type="match status" value="1"/>
</dbReference>
<evidence type="ECO:0000313" key="2">
    <source>
        <dbReference type="EMBL" id="MEN0578780.1"/>
    </source>
</evidence>
<name>A0ABU9V2B6_9ENTR</name>
<keyword evidence="3" id="KW-1185">Reference proteome</keyword>
<sequence length="519" mass="58426">MLSKIRISDREILLHDSISGLSNIYNIDSLSLLIGENGSGKTRMLCDIIEKFTSFKDRYYHDGCRVYDIDGVELMNYDLSSWGVVYFTPLPYRAKINARTANFINASPKLSIRNDMQSIIDHKSILDEFGITPHGEVSRRTNYTRALNVILDLIASKNIECPEGLPGTELLFQVPQLRKDVQRIKDNRSEIAEGNNSVIIIDIQKRIDEIISTSARLLEGFLRSNYGDTVVFSVLTLIEYCVLKKKTSKSVIIALLAEFFSLSPKRTFKSSSDSVVMLDKAKSLLTFLERTGVKDDIIYFGDFNNGYYASFLSDIDPYNDNATVENPELKDIINFEFSGMSSGELALLYQLVKISEAITSLHGKKKKSILLLIDEGDAFLHLRWQQKYISTLNKLLGKLKVSLEIDELQVILASHSPLLATDVPSNFICRLDNTDQQTLSGFAAPLFSLLSNSFNANSIGEFASQKINGIIDRISNNKVSEQDRILISRIDNNIIRTELQRLLLQSKSSGGNYDNFNSK</sequence>
<dbReference type="Gene3D" id="3.40.50.300">
    <property type="entry name" value="P-loop containing nucleotide triphosphate hydrolases"/>
    <property type="match status" value="1"/>
</dbReference>
<proteinExistence type="predicted"/>
<dbReference type="SUPFAM" id="SSF52540">
    <property type="entry name" value="P-loop containing nucleoside triphosphate hydrolases"/>
    <property type="match status" value="1"/>
</dbReference>
<dbReference type="EMBL" id="JBCIVJ010000004">
    <property type="protein sequence ID" value="MEN0578780.1"/>
    <property type="molecule type" value="Genomic_DNA"/>
</dbReference>
<feature type="domain" description="ATPase AAA-type core" evidence="1">
    <location>
        <begin position="324"/>
        <end position="419"/>
    </location>
</feature>
<evidence type="ECO:0000313" key="3">
    <source>
        <dbReference type="Proteomes" id="UP001411173"/>
    </source>
</evidence>
<reference evidence="2 3" key="1">
    <citation type="submission" date="2024-02" db="EMBL/GenBank/DDBJ databases">
        <title>Whole genome of MDR Enterobacteriaceae from southern Thailand.</title>
        <authorList>
            <person name="Surachat K."/>
        </authorList>
    </citation>
    <scope>NUCLEOTIDE SEQUENCE [LARGE SCALE GENOMIC DNA]</scope>
    <source>
        <strain evidence="2 3">PSU_29</strain>
    </source>
</reference>
<dbReference type="InterPro" id="IPR027417">
    <property type="entry name" value="P-loop_NTPase"/>
</dbReference>
<dbReference type="RefSeq" id="WP_343193514.1">
    <property type="nucleotide sequence ID" value="NZ_JBCIVJ010000004.1"/>
</dbReference>
<dbReference type="Pfam" id="PF13304">
    <property type="entry name" value="AAA_21"/>
    <property type="match status" value="1"/>
</dbReference>
<gene>
    <name evidence="2" type="ORF">AAIG39_07120</name>
</gene>
<dbReference type="Proteomes" id="UP001411173">
    <property type="component" value="Unassembled WGS sequence"/>
</dbReference>
<protein>
    <submittedName>
        <fullName evidence="2">AAA family ATPase</fullName>
    </submittedName>
</protein>
<accession>A0ABU9V2B6</accession>
<dbReference type="PANTHER" id="PTHR32182:SF22">
    <property type="entry name" value="ATP-DEPENDENT ENDONUCLEASE, OLD FAMILY-RELATED"/>
    <property type="match status" value="1"/>
</dbReference>
<organism evidence="2 3">
    <name type="scientific">Phytobacter palmae</name>
    <dbReference type="NCBI Taxonomy" id="1855371"/>
    <lineage>
        <taxon>Bacteria</taxon>
        <taxon>Pseudomonadati</taxon>
        <taxon>Pseudomonadota</taxon>
        <taxon>Gammaproteobacteria</taxon>
        <taxon>Enterobacterales</taxon>
        <taxon>Enterobacteriaceae</taxon>
        <taxon>Phytobacter</taxon>
    </lineage>
</organism>
<dbReference type="InterPro" id="IPR003959">
    <property type="entry name" value="ATPase_AAA_core"/>
</dbReference>
<comment type="caution">
    <text evidence="2">The sequence shown here is derived from an EMBL/GenBank/DDBJ whole genome shotgun (WGS) entry which is preliminary data.</text>
</comment>